<dbReference type="InterPro" id="IPR032861">
    <property type="entry name" value="TAXi_N"/>
</dbReference>
<proteinExistence type="inferred from homology"/>
<protein>
    <recommendedName>
        <fullName evidence="2">Xylanase inhibitor N-terminal domain-containing protein</fullName>
    </recommendedName>
</protein>
<evidence type="ECO:0000313" key="3">
    <source>
        <dbReference type="EMBL" id="KAK9989561.1"/>
    </source>
</evidence>
<dbReference type="SUPFAM" id="SSF50630">
    <property type="entry name" value="Acid proteases"/>
    <property type="match status" value="1"/>
</dbReference>
<dbReference type="Proteomes" id="UP001459277">
    <property type="component" value="Unassembled WGS sequence"/>
</dbReference>
<comment type="caution">
    <text evidence="3">The sequence shown here is derived from an EMBL/GenBank/DDBJ whole genome shotgun (WGS) entry which is preliminary data.</text>
</comment>
<dbReference type="Gene3D" id="2.40.70.10">
    <property type="entry name" value="Acid Proteases"/>
    <property type="match status" value="2"/>
</dbReference>
<dbReference type="InterPro" id="IPR001461">
    <property type="entry name" value="Aspartic_peptidase_A1"/>
</dbReference>
<sequence>MHRPSYRIVSCSKKSSVCVNLVLEACTRQHKRQQPYLSRICSIGSYPAPKNHLFDSSQFTQFYNVTLNIGQPSKPYFLDPDTGSDLTWLQCDAPCVQCTKTPHPLYMPNKNLVPCKDPLCKSLHLHGCKCETPEQCEYEVQCGYDQSPGPFPHPFDGVLGLGKGKSSIVSQLSTWMTFLHLDDLSGHERHYGQIGDSLIFGSPYINHKNINNKKMTSTMLFYREALQVSDRCYTLYGHILDETKRLGSRQCHFQHVKRDENRLAHGLARRAALAADTDVWGWHIPGFMVYSVLFTE</sequence>
<dbReference type="PANTHER" id="PTHR13683">
    <property type="entry name" value="ASPARTYL PROTEASES"/>
    <property type="match status" value="1"/>
</dbReference>
<organism evidence="3 4">
    <name type="scientific">Lithocarpus litseifolius</name>
    <dbReference type="NCBI Taxonomy" id="425828"/>
    <lineage>
        <taxon>Eukaryota</taxon>
        <taxon>Viridiplantae</taxon>
        <taxon>Streptophyta</taxon>
        <taxon>Embryophyta</taxon>
        <taxon>Tracheophyta</taxon>
        <taxon>Spermatophyta</taxon>
        <taxon>Magnoliopsida</taxon>
        <taxon>eudicotyledons</taxon>
        <taxon>Gunneridae</taxon>
        <taxon>Pentapetalae</taxon>
        <taxon>rosids</taxon>
        <taxon>fabids</taxon>
        <taxon>Fagales</taxon>
        <taxon>Fagaceae</taxon>
        <taxon>Lithocarpus</taxon>
    </lineage>
</organism>
<evidence type="ECO:0000256" key="1">
    <source>
        <dbReference type="ARBA" id="ARBA00007447"/>
    </source>
</evidence>
<evidence type="ECO:0000259" key="2">
    <source>
        <dbReference type="Pfam" id="PF14543"/>
    </source>
</evidence>
<dbReference type="InterPro" id="IPR021109">
    <property type="entry name" value="Peptidase_aspartic_dom_sf"/>
</dbReference>
<name>A0AAW2BW21_9ROSI</name>
<accession>A0AAW2BW21</accession>
<comment type="similarity">
    <text evidence="1">Belongs to the peptidase A1 family.</text>
</comment>
<gene>
    <name evidence="3" type="ORF">SO802_029800</name>
</gene>
<dbReference type="EMBL" id="JAZDWU010000010">
    <property type="protein sequence ID" value="KAK9989561.1"/>
    <property type="molecule type" value="Genomic_DNA"/>
</dbReference>
<keyword evidence="4" id="KW-1185">Reference proteome</keyword>
<evidence type="ECO:0000313" key="4">
    <source>
        <dbReference type="Proteomes" id="UP001459277"/>
    </source>
</evidence>
<dbReference type="AlphaFoldDB" id="A0AAW2BW21"/>
<reference evidence="3 4" key="1">
    <citation type="submission" date="2024-01" db="EMBL/GenBank/DDBJ databases">
        <title>A telomere-to-telomere, gap-free genome of sweet tea (Lithocarpus litseifolius).</title>
        <authorList>
            <person name="Zhou J."/>
        </authorList>
    </citation>
    <scope>NUCLEOTIDE SEQUENCE [LARGE SCALE GENOMIC DNA]</scope>
    <source>
        <strain evidence="3">Zhou-2022a</strain>
        <tissue evidence="3">Leaf</tissue>
    </source>
</reference>
<dbReference type="Pfam" id="PF14543">
    <property type="entry name" value="TAXi_N"/>
    <property type="match status" value="1"/>
</dbReference>
<dbReference type="GO" id="GO:0004190">
    <property type="term" value="F:aspartic-type endopeptidase activity"/>
    <property type="evidence" value="ECO:0007669"/>
    <property type="project" value="InterPro"/>
</dbReference>
<dbReference type="GO" id="GO:0006508">
    <property type="term" value="P:proteolysis"/>
    <property type="evidence" value="ECO:0007669"/>
    <property type="project" value="InterPro"/>
</dbReference>
<dbReference type="PANTHER" id="PTHR13683:SF800">
    <property type="entry name" value="EUKARYOTIC ASPARTYL PROTEASE FAMILY PROTEIN"/>
    <property type="match status" value="1"/>
</dbReference>
<feature type="domain" description="Xylanase inhibitor N-terminal" evidence="2">
    <location>
        <begin position="63"/>
        <end position="146"/>
    </location>
</feature>